<gene>
    <name evidence="1" type="ORF">ENV52_05725</name>
</gene>
<name>A0A7V6A301_9BACT</name>
<protein>
    <recommendedName>
        <fullName evidence="2">HTH merR-type domain-containing protein</fullName>
    </recommendedName>
</protein>
<reference evidence="1" key="1">
    <citation type="journal article" date="2020" name="mSystems">
        <title>Genome- and Community-Level Interaction Insights into Carbon Utilization and Element Cycling Functions of Hydrothermarchaeota in Hydrothermal Sediment.</title>
        <authorList>
            <person name="Zhou Z."/>
            <person name="Liu Y."/>
            <person name="Xu W."/>
            <person name="Pan J."/>
            <person name="Luo Z.H."/>
            <person name="Li M."/>
        </authorList>
    </citation>
    <scope>NUCLEOTIDE SEQUENCE [LARGE SCALE GENOMIC DNA]</scope>
    <source>
        <strain evidence="1">SpSt-767</strain>
    </source>
</reference>
<sequence length="154" mass="17903">MAEIFPNLNPRTVQVWVKKGVIRPAIISSGQGFPVRFSYLNLIEIGLVWQIVRLGLDSHAFFLEVMEYARKYQLTNRWIDGRYNFDCFFIYPELTAFGKKLDEKEDQEYVKAPPFHLVSPEELLTFFQGDSVGGWLVVDVRVIKKMVHAKLKGF</sequence>
<dbReference type="AlphaFoldDB" id="A0A7V6A301"/>
<evidence type="ECO:0008006" key="2">
    <source>
        <dbReference type="Google" id="ProtNLM"/>
    </source>
</evidence>
<evidence type="ECO:0000313" key="1">
    <source>
        <dbReference type="EMBL" id="HHS29185.1"/>
    </source>
</evidence>
<accession>A0A7V6A301</accession>
<dbReference type="EMBL" id="DTGR01000090">
    <property type="protein sequence ID" value="HHS29185.1"/>
    <property type="molecule type" value="Genomic_DNA"/>
</dbReference>
<comment type="caution">
    <text evidence="1">The sequence shown here is derived from an EMBL/GenBank/DDBJ whole genome shotgun (WGS) entry which is preliminary data.</text>
</comment>
<proteinExistence type="predicted"/>
<organism evidence="1">
    <name type="scientific">Desulfobacca acetoxidans</name>
    <dbReference type="NCBI Taxonomy" id="60893"/>
    <lineage>
        <taxon>Bacteria</taxon>
        <taxon>Pseudomonadati</taxon>
        <taxon>Thermodesulfobacteriota</taxon>
        <taxon>Desulfobaccia</taxon>
        <taxon>Desulfobaccales</taxon>
        <taxon>Desulfobaccaceae</taxon>
        <taxon>Desulfobacca</taxon>
    </lineage>
</organism>